<dbReference type="InterPro" id="IPR022519">
    <property type="entry name" value="Gloeo/Verruco_rpt"/>
</dbReference>
<dbReference type="EMBL" id="LBNE01000017">
    <property type="protein sequence ID" value="KKO70347.1"/>
    <property type="molecule type" value="Genomic_DNA"/>
</dbReference>
<evidence type="ECO:0000313" key="1">
    <source>
        <dbReference type="EMBL" id="KKO70347.1"/>
    </source>
</evidence>
<evidence type="ECO:0000313" key="2">
    <source>
        <dbReference type="Proteomes" id="UP000078084"/>
    </source>
</evidence>
<dbReference type="OrthoDB" id="8681142at2"/>
<name>A0A171KN80_9BURK</name>
<organism evidence="1 2">
    <name type="scientific">Kerstersia gyiorum</name>
    <dbReference type="NCBI Taxonomy" id="206506"/>
    <lineage>
        <taxon>Bacteria</taxon>
        <taxon>Pseudomonadati</taxon>
        <taxon>Pseudomonadota</taxon>
        <taxon>Betaproteobacteria</taxon>
        <taxon>Burkholderiales</taxon>
        <taxon>Alcaligenaceae</taxon>
        <taxon>Kerstersia</taxon>
    </lineage>
</organism>
<comment type="caution">
    <text evidence="1">The sequence shown here is derived from an EMBL/GenBank/DDBJ whole genome shotgun (WGS) entry which is preliminary data.</text>
</comment>
<proteinExistence type="predicted"/>
<gene>
    <name evidence="1" type="ORF">AAV32_17135</name>
</gene>
<dbReference type="Proteomes" id="UP000078084">
    <property type="component" value="Unassembled WGS sequence"/>
</dbReference>
<sequence>MSIQSSATTKLLIGTCLLGSTVGLSTPVPAQEATALQMQRLVTLSTRNYTDGEQLEGVAALEALHNSPPSSNPPILVSDATYGSYLYWTGMDSVIDPNDTEWDQLAYNSRTRLGPAFLRVPSTPAKFQKSVISQEIVGAPRAQIGMGTQAVLRHNGDLIAGIARYNDRIGGERWSLENQAPRPGQRTGVPDNYGTSLVTTGALVRADADGTHASIIASTLDKLYFPYGRLAQASDGTLYGMDEGPDGNGRIYKLSARDELSTLHAFPLRQAGRGQLLNDIILAADGWLYGLMAYSRGTPGAPGADTAANTPTGILFKLDPAQPDTSYTVLREFTLADGEFNTENAAIWQTSNTVDGTSISFLLSDTGMNTLTQGPDGHLYGTSSVSACNIYTTPSRWLFRPALQAYEKVTIRYVTPSLLCGQVQGSASMTTGATPYTTKWEYPADSNRYDVGFNSNGTLFRIGTDGSNFQTLHRFDGINGATPRGPLAFIGNTLYGTTLSGGSLHNFYFGNPYKPIPLGWTRNNLSADKTESDYAFQVSDGVLYALDMDKWRSDPDSAFSVRHEFSERTTGKSPTGVTLGQDGALYGSTRHGGAERWFDRVQGGVMEYDYSNSGTIWRYGADQGATINLAVFPASIKRGETARITWTASGVVPGSCTATSKAHDWDGPQAEDGSVDVTKAASGVYTYSLSCVNSTTGTPIGSNIATLRVDSVASETDGNAIKYTGGGGALPFWPALALLLLAAGRRARKPY</sequence>
<reference evidence="1 2" key="1">
    <citation type="submission" date="2015-04" db="EMBL/GenBank/DDBJ databases">
        <title>Genome sequence of Kerstersia gyiorum CG1.</title>
        <authorList>
            <person name="Greninger A.L."/>
            <person name="Kozyreva V."/>
            <person name="Chaturvedi V."/>
        </authorList>
    </citation>
    <scope>NUCLEOTIDE SEQUENCE [LARGE SCALE GENOMIC DNA]</scope>
    <source>
        <strain evidence="1 2">CG1</strain>
    </source>
</reference>
<accession>A0A171KN80</accession>
<dbReference type="PATRIC" id="fig|206506.3.peg.3646"/>
<keyword evidence="2" id="KW-1185">Reference proteome</keyword>
<dbReference type="AlphaFoldDB" id="A0A171KN80"/>
<dbReference type="RefSeq" id="WP_068375419.1">
    <property type="nucleotide sequence ID" value="NZ_CP033936.1"/>
</dbReference>
<protein>
    <submittedName>
        <fullName evidence="1">Uncharacterized protein</fullName>
    </submittedName>
</protein>
<dbReference type="NCBIfam" id="TIGR03803">
    <property type="entry name" value="Gloeo_Verruco"/>
    <property type="match status" value="1"/>
</dbReference>